<evidence type="ECO:0000313" key="2">
    <source>
        <dbReference type="EMBL" id="SNS51082.1"/>
    </source>
</evidence>
<reference evidence="3" key="1">
    <citation type="submission" date="2017-06" db="EMBL/GenBank/DDBJ databases">
        <authorList>
            <person name="Varghese N."/>
            <person name="Submissions S."/>
        </authorList>
    </citation>
    <scope>NUCLEOTIDE SEQUENCE [LARGE SCALE GENOMIC DNA]</scope>
    <source>
        <strain evidence="3">LNB2</strain>
    </source>
</reference>
<gene>
    <name evidence="2" type="ORF">SAMN06295912_10828</name>
</gene>
<keyword evidence="2" id="KW-0808">Transferase</keyword>
<dbReference type="AlphaFoldDB" id="A0A239F4J1"/>
<protein>
    <submittedName>
        <fullName evidence="2">Glycosyltransferase like family 2</fullName>
    </submittedName>
</protein>
<dbReference type="Pfam" id="PF13641">
    <property type="entry name" value="Glyco_tranf_2_3"/>
    <property type="match status" value="1"/>
</dbReference>
<keyword evidence="3" id="KW-1185">Reference proteome</keyword>
<proteinExistence type="predicted"/>
<evidence type="ECO:0000256" key="1">
    <source>
        <dbReference type="SAM" id="Phobius"/>
    </source>
</evidence>
<name>A0A239F4J1_9SPHN</name>
<dbReference type="EMBL" id="FZOS01000008">
    <property type="protein sequence ID" value="SNS51082.1"/>
    <property type="molecule type" value="Genomic_DNA"/>
</dbReference>
<sequence length="151" mass="16634">MLDPGTISWLLDMALREVALFAAVGLLLGGIDDFAMDMLWLLRSATRRLTIYRRHRPTTAATLPPPDRPGRMAILIGAWDEGDVIGAMLGHALDRLDHHDFRIFVGVYPNDPATRDAVAAIQAHHPRGRLVHMVGGQRAGPTTKAECLNRL</sequence>
<keyword evidence="1" id="KW-0812">Transmembrane</keyword>
<evidence type="ECO:0000313" key="3">
    <source>
        <dbReference type="Proteomes" id="UP000198281"/>
    </source>
</evidence>
<accession>A0A239F4J1</accession>
<feature type="transmembrane region" description="Helical" evidence="1">
    <location>
        <begin position="20"/>
        <end position="42"/>
    </location>
</feature>
<dbReference type="GO" id="GO:0016740">
    <property type="term" value="F:transferase activity"/>
    <property type="evidence" value="ECO:0007669"/>
    <property type="project" value="UniProtKB-KW"/>
</dbReference>
<organism evidence="2 3">
    <name type="scientific">Edaphosphingomonas laterariae</name>
    <dbReference type="NCBI Taxonomy" id="861865"/>
    <lineage>
        <taxon>Bacteria</taxon>
        <taxon>Pseudomonadati</taxon>
        <taxon>Pseudomonadota</taxon>
        <taxon>Alphaproteobacteria</taxon>
        <taxon>Sphingomonadales</taxon>
        <taxon>Rhizorhabdaceae</taxon>
        <taxon>Edaphosphingomonas</taxon>
    </lineage>
</organism>
<keyword evidence="1" id="KW-1133">Transmembrane helix</keyword>
<keyword evidence="1" id="KW-0472">Membrane</keyword>
<dbReference type="Proteomes" id="UP000198281">
    <property type="component" value="Unassembled WGS sequence"/>
</dbReference>